<organism evidence="1">
    <name type="scientific">viral metagenome</name>
    <dbReference type="NCBI Taxonomy" id="1070528"/>
    <lineage>
        <taxon>unclassified sequences</taxon>
        <taxon>metagenomes</taxon>
        <taxon>organismal metagenomes</taxon>
    </lineage>
</organism>
<evidence type="ECO:0000313" key="1">
    <source>
        <dbReference type="EMBL" id="QHU29106.1"/>
    </source>
</evidence>
<proteinExistence type="predicted"/>
<sequence length="225" mass="27323">MPTSLKKYHRNYINICEMKDKREISTYYKYKDKHSTYVFFVNDNNNIYVETPFGSLVIPYNKLRDYGKLYVYYIISLQLTPIQSHIYYCDHGYKGLYKENRKWYILTNICWKSQYMSFGDYCYFTENPYDIALTYCSPSEAVDNFLYQLNENVELEDPYKICDWLINYEINLITKELHHNEVIIKDEVNTYSLLQIVKKHFNLNEDVILKLYQYIVFDSYDIVMI</sequence>
<accession>A0A6C0LDS6</accession>
<name>A0A6C0LDS6_9ZZZZ</name>
<protein>
    <submittedName>
        <fullName evidence="1">Uncharacterized protein</fullName>
    </submittedName>
</protein>
<dbReference type="AlphaFoldDB" id="A0A6C0LDS6"/>
<reference evidence="1" key="1">
    <citation type="journal article" date="2020" name="Nature">
        <title>Giant virus diversity and host interactions through global metagenomics.</title>
        <authorList>
            <person name="Schulz F."/>
            <person name="Roux S."/>
            <person name="Paez-Espino D."/>
            <person name="Jungbluth S."/>
            <person name="Walsh D.A."/>
            <person name="Denef V.J."/>
            <person name="McMahon K.D."/>
            <person name="Konstantinidis K.T."/>
            <person name="Eloe-Fadrosh E.A."/>
            <person name="Kyrpides N.C."/>
            <person name="Woyke T."/>
        </authorList>
    </citation>
    <scope>NUCLEOTIDE SEQUENCE</scope>
    <source>
        <strain evidence="1">GVMAG-M-3300027804-47</strain>
    </source>
</reference>
<dbReference type="EMBL" id="MN740481">
    <property type="protein sequence ID" value="QHU29106.1"/>
    <property type="molecule type" value="Genomic_DNA"/>
</dbReference>